<evidence type="ECO:0000256" key="3">
    <source>
        <dbReference type="ARBA" id="ARBA00022605"/>
    </source>
</evidence>
<dbReference type="GO" id="GO:0004071">
    <property type="term" value="F:aspartate-ammonia ligase activity"/>
    <property type="evidence" value="ECO:0007669"/>
    <property type="project" value="InterPro"/>
</dbReference>
<organism evidence="8 9">
    <name type="scientific">Chrysophaeum taylorii</name>
    <dbReference type="NCBI Taxonomy" id="2483200"/>
    <lineage>
        <taxon>Eukaryota</taxon>
        <taxon>Sar</taxon>
        <taxon>Stramenopiles</taxon>
        <taxon>Ochrophyta</taxon>
        <taxon>Pelagophyceae</taxon>
        <taxon>Pelagomonadales</taxon>
        <taxon>Pelagomonadaceae</taxon>
        <taxon>Chrysophaeum</taxon>
    </lineage>
</organism>
<feature type="domain" description="Aminoacyl-transfer RNA synthetases class-II family profile" evidence="7">
    <location>
        <begin position="135"/>
        <end position="358"/>
    </location>
</feature>
<accession>A0AAD7UKA8</accession>
<dbReference type="PANTHER" id="PTHR30073">
    <property type="entry name" value="ASPARTATE--AMMONIA LIGASE"/>
    <property type="match status" value="1"/>
</dbReference>
<proteinExistence type="predicted"/>
<dbReference type="GO" id="GO:0005524">
    <property type="term" value="F:ATP binding"/>
    <property type="evidence" value="ECO:0007669"/>
    <property type="project" value="UniProtKB-KW"/>
</dbReference>
<keyword evidence="9" id="KW-1185">Reference proteome</keyword>
<keyword evidence="5" id="KW-0067">ATP-binding</keyword>
<dbReference type="SUPFAM" id="SSF55681">
    <property type="entry name" value="Class II aaRS and biotin synthetases"/>
    <property type="match status" value="1"/>
</dbReference>
<gene>
    <name evidence="8" type="ORF">CTAYLR_007349</name>
</gene>
<dbReference type="InterPro" id="IPR006195">
    <property type="entry name" value="aa-tRNA-synth_II"/>
</dbReference>
<comment type="caution">
    <text evidence="8">The sequence shown here is derived from an EMBL/GenBank/DDBJ whole genome shotgun (WGS) entry which is preliminary data.</text>
</comment>
<dbReference type="InterPro" id="IPR004618">
    <property type="entry name" value="AsnA"/>
</dbReference>
<dbReference type="PROSITE" id="PS50862">
    <property type="entry name" value="AA_TRNA_LIGASE_II"/>
    <property type="match status" value="1"/>
</dbReference>
<evidence type="ECO:0000256" key="5">
    <source>
        <dbReference type="ARBA" id="ARBA00022840"/>
    </source>
</evidence>
<evidence type="ECO:0000313" key="9">
    <source>
        <dbReference type="Proteomes" id="UP001230188"/>
    </source>
</evidence>
<dbReference type="PIRSF" id="PIRSF001555">
    <property type="entry name" value="Asp_ammon_ligase"/>
    <property type="match status" value="1"/>
</dbReference>
<keyword evidence="4" id="KW-0547">Nucleotide-binding</keyword>
<keyword evidence="2" id="KW-0436">Ligase</keyword>
<evidence type="ECO:0000256" key="6">
    <source>
        <dbReference type="ARBA" id="ARBA00022888"/>
    </source>
</evidence>
<name>A0AAD7UKA8_9STRA</name>
<dbReference type="GO" id="GO:0005829">
    <property type="term" value="C:cytosol"/>
    <property type="evidence" value="ECO:0007669"/>
    <property type="project" value="TreeGrafter"/>
</dbReference>
<evidence type="ECO:0000256" key="2">
    <source>
        <dbReference type="ARBA" id="ARBA00022598"/>
    </source>
</evidence>
<dbReference type="PANTHER" id="PTHR30073:SF5">
    <property type="entry name" value="ASPARTATE--AMMONIA LIGASE"/>
    <property type="match status" value="1"/>
</dbReference>
<protein>
    <recommendedName>
        <fullName evidence="7">Aminoacyl-transfer RNA synthetases class-II family profile domain-containing protein</fullName>
    </recommendedName>
</protein>
<evidence type="ECO:0000256" key="4">
    <source>
        <dbReference type="ARBA" id="ARBA00022741"/>
    </source>
</evidence>
<evidence type="ECO:0000259" key="7">
    <source>
        <dbReference type="PROSITE" id="PS50862"/>
    </source>
</evidence>
<reference evidence="8" key="1">
    <citation type="submission" date="2023-01" db="EMBL/GenBank/DDBJ databases">
        <title>Metagenome sequencing of chrysophaentin producing Chrysophaeum taylorii.</title>
        <authorList>
            <person name="Davison J."/>
            <person name="Bewley C."/>
        </authorList>
    </citation>
    <scope>NUCLEOTIDE SEQUENCE</scope>
    <source>
        <strain evidence="8">NIES-1699</strain>
    </source>
</reference>
<keyword evidence="6" id="KW-0061">Asparagine biosynthesis</keyword>
<evidence type="ECO:0000313" key="8">
    <source>
        <dbReference type="EMBL" id="KAJ8607172.1"/>
    </source>
</evidence>
<sequence>MSKYMNAKLLPSGYRPQLSKQSVLIASDAVKRFVEDRLKSDLNLLKHPAPFAFEASSKINDDLDGSDAHKAVRFHISNITRDRGVAPPTTEAEKYGLEAEVVQSLANWKRVMLQWYGLEVGQGLFCESTSIRKGYKGDVTHSNIADQWDWELRIEESQRTIEFLRGIVNKIWRIIKDCEAMVAERFGLEPTLPDKIHFVTSEELHATWPDADIHGREDAAVNKWGAIFILGMGWPMKDGSAPEEIRSPSYDDWLLNGDIIVRHPVTGYRHELTSMGIRVDADALKKQLAHRGMNDLATKPYQAAVIRGDLPFCIGGGIGISRLLMLMLKTGHIGEVQVGVWHKDHHAQAKAAGIDLIPDRIL</sequence>
<keyword evidence="1" id="KW-0963">Cytoplasm</keyword>
<dbReference type="EMBL" id="JAQMWT010000230">
    <property type="protein sequence ID" value="KAJ8607172.1"/>
    <property type="molecule type" value="Genomic_DNA"/>
</dbReference>
<keyword evidence="3" id="KW-0028">Amino-acid biosynthesis</keyword>
<dbReference type="GO" id="GO:0006529">
    <property type="term" value="P:asparagine biosynthetic process"/>
    <property type="evidence" value="ECO:0007669"/>
    <property type="project" value="UniProtKB-KW"/>
</dbReference>
<dbReference type="Gene3D" id="3.30.930.10">
    <property type="entry name" value="Bira Bifunctional Protein, Domain 2"/>
    <property type="match status" value="1"/>
</dbReference>
<dbReference type="InterPro" id="IPR045864">
    <property type="entry name" value="aa-tRNA-synth_II/BPL/LPL"/>
</dbReference>
<dbReference type="Proteomes" id="UP001230188">
    <property type="component" value="Unassembled WGS sequence"/>
</dbReference>
<dbReference type="Pfam" id="PF03590">
    <property type="entry name" value="AsnA"/>
    <property type="match status" value="1"/>
</dbReference>
<evidence type="ECO:0000256" key="1">
    <source>
        <dbReference type="ARBA" id="ARBA00022490"/>
    </source>
</evidence>
<dbReference type="AlphaFoldDB" id="A0AAD7UKA8"/>